<reference evidence="3" key="1">
    <citation type="journal article" date="2019" name="Int. J. Syst. Evol. Microbiol.">
        <title>The Global Catalogue of Microorganisms (GCM) 10K type strain sequencing project: providing services to taxonomists for standard genome sequencing and annotation.</title>
        <authorList>
            <consortium name="The Broad Institute Genomics Platform"/>
            <consortium name="The Broad Institute Genome Sequencing Center for Infectious Disease"/>
            <person name="Wu L."/>
            <person name="Ma J."/>
        </authorList>
    </citation>
    <scope>NUCLEOTIDE SEQUENCE [LARGE SCALE GENOMIC DNA]</scope>
    <source>
        <strain evidence="3">JCM 31696</strain>
    </source>
</reference>
<dbReference type="Pfam" id="PF11578">
    <property type="entry name" value="DUF3237"/>
    <property type="match status" value="1"/>
</dbReference>
<feature type="region of interest" description="Disordered" evidence="1">
    <location>
        <begin position="1"/>
        <end position="22"/>
    </location>
</feature>
<accession>A0ABW3CD98</accession>
<feature type="non-terminal residue" evidence="2">
    <location>
        <position position="1"/>
    </location>
</feature>
<name>A0ABW3CD98_9ACTN</name>
<evidence type="ECO:0000313" key="2">
    <source>
        <dbReference type="EMBL" id="MFD0851895.1"/>
    </source>
</evidence>
<proteinExistence type="predicted"/>
<comment type="caution">
    <text evidence="2">The sequence shown here is derived from an EMBL/GenBank/DDBJ whole genome shotgun (WGS) entry which is preliminary data.</text>
</comment>
<organism evidence="2 3">
    <name type="scientific">Actinomadura adrarensis</name>
    <dbReference type="NCBI Taxonomy" id="1819600"/>
    <lineage>
        <taxon>Bacteria</taxon>
        <taxon>Bacillati</taxon>
        <taxon>Actinomycetota</taxon>
        <taxon>Actinomycetes</taxon>
        <taxon>Streptosporangiales</taxon>
        <taxon>Thermomonosporaceae</taxon>
        <taxon>Actinomadura</taxon>
    </lineage>
</organism>
<sequence>GRIEGTIEPGGSDWSLTRDDGTGTVSATYPIRTTDGTVLTIDNRGSVSSEDGALLGLTSIRIEAPVEGPWAFLNDTPVVGSLRPVPEDGRLVIHLKFYTVDAATP</sequence>
<dbReference type="Proteomes" id="UP001597083">
    <property type="component" value="Unassembled WGS sequence"/>
</dbReference>
<dbReference type="Gene3D" id="2.40.160.20">
    <property type="match status" value="1"/>
</dbReference>
<keyword evidence="3" id="KW-1185">Reference proteome</keyword>
<protein>
    <submittedName>
        <fullName evidence="2">DUF3237 family protein</fullName>
    </submittedName>
</protein>
<dbReference type="EMBL" id="JBHTIR010000876">
    <property type="protein sequence ID" value="MFD0851895.1"/>
    <property type="molecule type" value="Genomic_DNA"/>
</dbReference>
<evidence type="ECO:0000313" key="3">
    <source>
        <dbReference type="Proteomes" id="UP001597083"/>
    </source>
</evidence>
<evidence type="ECO:0000256" key="1">
    <source>
        <dbReference type="SAM" id="MobiDB-lite"/>
    </source>
</evidence>
<gene>
    <name evidence="2" type="ORF">ACFQ07_06665</name>
</gene>